<dbReference type="PANTHER" id="PTHR48051">
    <property type="match status" value="1"/>
</dbReference>
<sequence length="527" mass="57575">MARHTRGSGTFEGPTTQAAARAVDELALAVLAVPGPLQLAILDHLEEHDKMSLGSTCTSLRRASLSWFPEVTVEVVGKTDVASLAAWLERHQACLHLINKLGDSDDAVRYEALEAKWNDSLQALPSSLVASLCLLTHDYHAPVPAVVSTFTALKQLEFGALDEEREQDSDEYDNVPHSFSTHHLRPLTRLIALDLLGIDVGGNAEELLSLPALSGLQELRLFRCNLDEVPQSLSALQQLSFLNLSENRIQNTAPLATLQRVQIVDLSRCGLTAVPAQLAALTAVTMLDLSENPDILDRGWRHLLLLKQMRDLNMRDCGLAAVPEQLAAMTALTKLDLSYHELAGGWQHLMFLTQLLDLQLYCCGLTTVPEQVSALTALTSLELCANEEILDRGWQHLLPLSRLCGLYLQCCGLTAVPEQLSALTALTCLYLSSNEQLAGGWQHLARLTRLQELQLSGCGLAALPEQLSVLTALTSLNLAHNHQLAGGWQHLLPLVQLRVLNLYDLPLLEGQAPTELAALPPQLRITS</sequence>
<evidence type="ECO:0000256" key="3">
    <source>
        <dbReference type="ARBA" id="ARBA00022737"/>
    </source>
</evidence>
<name>A0A9D4YXI1_CHLVU</name>
<dbReference type="EMBL" id="SIDB01000006">
    <property type="protein sequence ID" value="KAI3431385.1"/>
    <property type="molecule type" value="Genomic_DNA"/>
</dbReference>
<evidence type="ECO:0000313" key="5">
    <source>
        <dbReference type="Proteomes" id="UP001055712"/>
    </source>
</evidence>
<dbReference type="Gene3D" id="3.80.10.10">
    <property type="entry name" value="Ribonuclease Inhibitor"/>
    <property type="match status" value="2"/>
</dbReference>
<dbReference type="AlphaFoldDB" id="A0A9D4YXI1"/>
<proteinExistence type="predicted"/>
<comment type="caution">
    <text evidence="4">The sequence shown here is derived from an EMBL/GenBank/DDBJ whole genome shotgun (WGS) entry which is preliminary data.</text>
</comment>
<dbReference type="OrthoDB" id="660555at2759"/>
<evidence type="ECO:0000256" key="1">
    <source>
        <dbReference type="ARBA" id="ARBA00004430"/>
    </source>
</evidence>
<reference evidence="4" key="2">
    <citation type="submission" date="2020-11" db="EMBL/GenBank/DDBJ databases">
        <authorList>
            <person name="Cecchin M."/>
            <person name="Marcolungo L."/>
            <person name="Rossato M."/>
            <person name="Girolomoni L."/>
            <person name="Cosentino E."/>
            <person name="Cuine S."/>
            <person name="Li-Beisson Y."/>
            <person name="Delledonne M."/>
            <person name="Ballottari M."/>
        </authorList>
    </citation>
    <scope>NUCLEOTIDE SEQUENCE</scope>
    <source>
        <strain evidence="4">211/11P</strain>
        <tissue evidence="4">Whole cell</tissue>
    </source>
</reference>
<dbReference type="InterPro" id="IPR001611">
    <property type="entry name" value="Leu-rich_rpt"/>
</dbReference>
<reference evidence="4" key="1">
    <citation type="journal article" date="2019" name="Plant J.">
        <title>Chlorella vulgaris genome assembly and annotation reveals the molecular basis for metabolic acclimation to high light conditions.</title>
        <authorList>
            <person name="Cecchin M."/>
            <person name="Marcolungo L."/>
            <person name="Rossato M."/>
            <person name="Girolomoni L."/>
            <person name="Cosentino E."/>
            <person name="Cuine S."/>
            <person name="Li-Beisson Y."/>
            <person name="Delledonne M."/>
            <person name="Ballottari M."/>
        </authorList>
    </citation>
    <scope>NUCLEOTIDE SEQUENCE</scope>
    <source>
        <strain evidence="4">211/11P</strain>
    </source>
</reference>
<keyword evidence="3" id="KW-0677">Repeat</keyword>
<dbReference type="Proteomes" id="UP001055712">
    <property type="component" value="Unassembled WGS sequence"/>
</dbReference>
<comment type="subcellular location">
    <subcellularLocation>
        <location evidence="1">Cytoplasm</location>
        <location evidence="1">Cytoskeleton</location>
        <location evidence="1">Cilium axoneme</location>
    </subcellularLocation>
</comment>
<dbReference type="PROSITE" id="PS51450">
    <property type="entry name" value="LRR"/>
    <property type="match status" value="1"/>
</dbReference>
<evidence type="ECO:0000256" key="2">
    <source>
        <dbReference type="ARBA" id="ARBA00022614"/>
    </source>
</evidence>
<evidence type="ECO:0000313" key="4">
    <source>
        <dbReference type="EMBL" id="KAI3431385.1"/>
    </source>
</evidence>
<dbReference type="GO" id="GO:0005930">
    <property type="term" value="C:axoneme"/>
    <property type="evidence" value="ECO:0007669"/>
    <property type="project" value="UniProtKB-SubCell"/>
</dbReference>
<organism evidence="4 5">
    <name type="scientific">Chlorella vulgaris</name>
    <name type="common">Green alga</name>
    <dbReference type="NCBI Taxonomy" id="3077"/>
    <lineage>
        <taxon>Eukaryota</taxon>
        <taxon>Viridiplantae</taxon>
        <taxon>Chlorophyta</taxon>
        <taxon>core chlorophytes</taxon>
        <taxon>Trebouxiophyceae</taxon>
        <taxon>Chlorellales</taxon>
        <taxon>Chlorellaceae</taxon>
        <taxon>Chlorella clade</taxon>
        <taxon>Chlorella</taxon>
    </lineage>
</organism>
<dbReference type="InterPro" id="IPR050216">
    <property type="entry name" value="LRR_domain-containing"/>
</dbReference>
<protein>
    <submittedName>
        <fullName evidence="4">Uncharacterized protein</fullName>
    </submittedName>
</protein>
<dbReference type="SMART" id="SM00369">
    <property type="entry name" value="LRR_TYP"/>
    <property type="match status" value="6"/>
</dbReference>
<dbReference type="PANTHER" id="PTHR48051:SF1">
    <property type="entry name" value="RAS SUPPRESSOR PROTEIN 1"/>
    <property type="match status" value="1"/>
</dbReference>
<accession>A0A9D4YXI1</accession>
<dbReference type="SUPFAM" id="SSF52058">
    <property type="entry name" value="L domain-like"/>
    <property type="match status" value="1"/>
</dbReference>
<dbReference type="InterPro" id="IPR003591">
    <property type="entry name" value="Leu-rich_rpt_typical-subtyp"/>
</dbReference>
<gene>
    <name evidence="4" type="ORF">D9Q98_004439</name>
</gene>
<dbReference type="InterPro" id="IPR032675">
    <property type="entry name" value="LRR_dom_sf"/>
</dbReference>
<keyword evidence="2" id="KW-0433">Leucine-rich repeat</keyword>
<keyword evidence="5" id="KW-1185">Reference proteome</keyword>